<keyword evidence="2" id="KW-1133">Transmembrane helix</keyword>
<dbReference type="Proteomes" id="UP000250140">
    <property type="component" value="Unassembled WGS sequence"/>
</dbReference>
<accession>A0A8E2ESD6</accession>
<evidence type="ECO:0000313" key="4">
    <source>
        <dbReference type="Proteomes" id="UP000250140"/>
    </source>
</evidence>
<organism evidence="3 4">
    <name type="scientific">Glonium stellatum</name>
    <dbReference type="NCBI Taxonomy" id="574774"/>
    <lineage>
        <taxon>Eukaryota</taxon>
        <taxon>Fungi</taxon>
        <taxon>Dikarya</taxon>
        <taxon>Ascomycota</taxon>
        <taxon>Pezizomycotina</taxon>
        <taxon>Dothideomycetes</taxon>
        <taxon>Pleosporomycetidae</taxon>
        <taxon>Gloniales</taxon>
        <taxon>Gloniaceae</taxon>
        <taxon>Glonium</taxon>
    </lineage>
</organism>
<dbReference type="PANTHER" id="PTHR31310">
    <property type="match status" value="1"/>
</dbReference>
<keyword evidence="2" id="KW-0812">Transmembrane</keyword>
<dbReference type="AlphaFoldDB" id="A0A8E2ESD6"/>
<feature type="non-terminal residue" evidence="3">
    <location>
        <position position="1"/>
    </location>
</feature>
<keyword evidence="2" id="KW-0472">Membrane</keyword>
<feature type="compositionally biased region" description="Low complexity" evidence="1">
    <location>
        <begin position="49"/>
        <end position="81"/>
    </location>
</feature>
<dbReference type="EMBL" id="KV750651">
    <property type="protein sequence ID" value="OCL03966.1"/>
    <property type="molecule type" value="Genomic_DNA"/>
</dbReference>
<gene>
    <name evidence="3" type="ORF">AOQ84DRAFT_226676</name>
</gene>
<dbReference type="InterPro" id="IPR052185">
    <property type="entry name" value="IPC_Synthase-Related"/>
</dbReference>
<feature type="region of interest" description="Disordered" evidence="1">
    <location>
        <begin position="32"/>
        <end position="98"/>
    </location>
</feature>
<feature type="transmembrane region" description="Helical" evidence="2">
    <location>
        <begin position="133"/>
        <end position="153"/>
    </location>
</feature>
<evidence type="ECO:0000313" key="3">
    <source>
        <dbReference type="EMBL" id="OCL03966.1"/>
    </source>
</evidence>
<proteinExistence type="predicted"/>
<dbReference type="PANTHER" id="PTHR31310:SF7">
    <property type="entry name" value="PA-PHOSPHATASE RELATED-FAMILY PROTEIN DDB_G0268928"/>
    <property type="match status" value="1"/>
</dbReference>
<feature type="transmembrane region" description="Helical" evidence="2">
    <location>
        <begin position="6"/>
        <end position="23"/>
    </location>
</feature>
<evidence type="ECO:0008006" key="5">
    <source>
        <dbReference type="Google" id="ProtNLM"/>
    </source>
</evidence>
<reference evidence="3 4" key="1">
    <citation type="journal article" date="2016" name="Nat. Commun.">
        <title>Ectomycorrhizal ecology is imprinted in the genome of the dominant symbiotic fungus Cenococcum geophilum.</title>
        <authorList>
            <consortium name="DOE Joint Genome Institute"/>
            <person name="Peter M."/>
            <person name="Kohler A."/>
            <person name="Ohm R.A."/>
            <person name="Kuo A."/>
            <person name="Krutzmann J."/>
            <person name="Morin E."/>
            <person name="Arend M."/>
            <person name="Barry K.W."/>
            <person name="Binder M."/>
            <person name="Choi C."/>
            <person name="Clum A."/>
            <person name="Copeland A."/>
            <person name="Grisel N."/>
            <person name="Haridas S."/>
            <person name="Kipfer T."/>
            <person name="LaButti K."/>
            <person name="Lindquist E."/>
            <person name="Lipzen A."/>
            <person name="Maire R."/>
            <person name="Meier B."/>
            <person name="Mihaltcheva S."/>
            <person name="Molinier V."/>
            <person name="Murat C."/>
            <person name="Poggeler S."/>
            <person name="Quandt C.A."/>
            <person name="Sperisen C."/>
            <person name="Tritt A."/>
            <person name="Tisserant E."/>
            <person name="Crous P.W."/>
            <person name="Henrissat B."/>
            <person name="Nehls U."/>
            <person name="Egli S."/>
            <person name="Spatafora J.W."/>
            <person name="Grigoriev I.V."/>
            <person name="Martin F.M."/>
        </authorList>
    </citation>
    <scope>NUCLEOTIDE SEQUENCE [LARGE SCALE GENOMIC DNA]</scope>
    <source>
        <strain evidence="3 4">CBS 207.34</strain>
    </source>
</reference>
<dbReference type="OrthoDB" id="2566866at2759"/>
<keyword evidence="4" id="KW-1185">Reference proteome</keyword>
<name>A0A8E2ESD6_9PEZI</name>
<sequence>MGLGGLIEPLVVVTLLFGGTWINRNRSYRLSRRPRQPHNRVTSPSVLESGLSSPSLQSDSSSSPSSSSSSPTSSSYSYSSDDGYEVPTRISPSRLPTQGGMRWRRREIELLGWRREVATPDTRVFRGRLLSRLLRRFPFLVEAWYWALIYWVYQLGRAFTAVTLVEGTVHVARRHALQLIHLEQSLHLFHELAVQRWFLAHPTLLHWTNRLYS</sequence>
<evidence type="ECO:0000256" key="1">
    <source>
        <dbReference type="SAM" id="MobiDB-lite"/>
    </source>
</evidence>
<evidence type="ECO:0000256" key="2">
    <source>
        <dbReference type="SAM" id="Phobius"/>
    </source>
</evidence>
<protein>
    <recommendedName>
        <fullName evidence="5">Integral membrane protein</fullName>
    </recommendedName>
</protein>